<sequence length="227" mass="25615">MVRSNTPLGYVVSVINHDQIPIQFLIMDCPTEYTLPFYLAEFHKYQVKTVVRCCQPTYNADYLLECGIDFLDLPFHDGGIPSNTKIAEWIQLINKYVTHPAYSTPTLKLDGSIIKPTIAVHCVAGLGRAPLLCALAMIELGMTSSGAIYFIRQKRRGAFNKRQRSFLDLYQQSTKRRRSVGGHRRRSSSSSDLPAISSALSVFSWGGRMVLKLTQKIPTHQRHRQGI</sequence>
<dbReference type="EMBL" id="MCGE01000009">
    <property type="protein sequence ID" value="ORZ18020.1"/>
    <property type="molecule type" value="Genomic_DNA"/>
</dbReference>
<dbReference type="Proteomes" id="UP000193560">
    <property type="component" value="Unassembled WGS sequence"/>
</dbReference>
<dbReference type="EC" id="3.1.3.48" evidence="3"/>
<dbReference type="PROSITE" id="PS50056">
    <property type="entry name" value="TYR_PHOSPHATASE_2"/>
    <property type="match status" value="1"/>
</dbReference>
<reference evidence="20 21" key="1">
    <citation type="submission" date="2016-07" db="EMBL/GenBank/DDBJ databases">
        <title>Pervasive Adenine N6-methylation of Active Genes in Fungi.</title>
        <authorList>
            <consortium name="DOE Joint Genome Institute"/>
            <person name="Mondo S.J."/>
            <person name="Dannebaum R.O."/>
            <person name="Kuo R.C."/>
            <person name="Labutti K."/>
            <person name="Haridas S."/>
            <person name="Kuo A."/>
            <person name="Salamov A."/>
            <person name="Ahrendt S.R."/>
            <person name="Lipzen A."/>
            <person name="Sullivan W."/>
            <person name="Andreopoulos W.B."/>
            <person name="Clum A."/>
            <person name="Lindquist E."/>
            <person name="Daum C."/>
            <person name="Ramamoorthy G.K."/>
            <person name="Gryganskyi A."/>
            <person name="Culley D."/>
            <person name="Magnuson J.K."/>
            <person name="James T.Y."/>
            <person name="O'Malley M.A."/>
            <person name="Stajich J.E."/>
            <person name="Spatafora J.W."/>
            <person name="Visel A."/>
            <person name="Grigoriev I.V."/>
        </authorList>
    </citation>
    <scope>NUCLEOTIDE SEQUENCE [LARGE SCALE GENOMIC DNA]</scope>
    <source>
        <strain evidence="20 21">NRRL 1336</strain>
    </source>
</reference>
<keyword evidence="4" id="KW-1003">Cell membrane</keyword>
<keyword evidence="11" id="KW-0449">Lipoprotein</keyword>
<dbReference type="PROSITE" id="PS50054">
    <property type="entry name" value="TYR_PHOSPHATASE_DUAL"/>
    <property type="match status" value="1"/>
</dbReference>
<dbReference type="InterPro" id="IPR000387">
    <property type="entry name" value="Tyr_Pase_dom"/>
</dbReference>
<dbReference type="InterPro" id="IPR029021">
    <property type="entry name" value="Prot-tyrosine_phosphatase-like"/>
</dbReference>
<keyword evidence="12" id="KW-0636">Prenylation</keyword>
<comment type="function">
    <text evidence="14">Protein tyrosine phosphatase which stimulates progression from G1 into S phase during mitosis. Enhances cell proliferation, cell motility and invasive activity, and promotes cancer metastasis. May be involved in the progression of cardiac hypertrophy by inhibiting intracellular calcium mobilization in response to angiotensin II.</text>
</comment>
<evidence type="ECO:0000256" key="3">
    <source>
        <dbReference type="ARBA" id="ARBA00013064"/>
    </source>
</evidence>
<dbReference type="GO" id="GO:0005769">
    <property type="term" value="C:early endosome"/>
    <property type="evidence" value="ECO:0007669"/>
    <property type="project" value="UniProtKB-SubCell"/>
</dbReference>
<dbReference type="SMART" id="SM00404">
    <property type="entry name" value="PTPc_motif"/>
    <property type="match status" value="1"/>
</dbReference>
<evidence type="ECO:0000256" key="2">
    <source>
        <dbReference type="ARBA" id="ARBA00004412"/>
    </source>
</evidence>
<evidence type="ECO:0000256" key="7">
    <source>
        <dbReference type="ARBA" id="ARBA00022801"/>
    </source>
</evidence>
<keyword evidence="21" id="KW-1185">Reference proteome</keyword>
<dbReference type="InterPro" id="IPR050561">
    <property type="entry name" value="PTP"/>
</dbReference>
<dbReference type="GO" id="GO:0004725">
    <property type="term" value="F:protein tyrosine phosphatase activity"/>
    <property type="evidence" value="ECO:0007669"/>
    <property type="project" value="UniProtKB-EC"/>
</dbReference>
<evidence type="ECO:0000259" key="18">
    <source>
        <dbReference type="PROSITE" id="PS50054"/>
    </source>
</evidence>
<evidence type="ECO:0000256" key="13">
    <source>
        <dbReference type="ARBA" id="ARBA00051722"/>
    </source>
</evidence>
<evidence type="ECO:0000256" key="16">
    <source>
        <dbReference type="ARBA" id="ARBA00069015"/>
    </source>
</evidence>
<comment type="subcellular location">
    <subcellularLocation>
        <location evidence="1">Cell membrane</location>
    </subcellularLocation>
    <subcellularLocation>
        <location evidence="2">Early endosome</location>
    </subcellularLocation>
</comment>
<evidence type="ECO:0000256" key="11">
    <source>
        <dbReference type="ARBA" id="ARBA00023288"/>
    </source>
</evidence>
<evidence type="ECO:0000256" key="15">
    <source>
        <dbReference type="ARBA" id="ARBA00064590"/>
    </source>
</evidence>
<organism evidence="20 21">
    <name type="scientific">Absidia repens</name>
    <dbReference type="NCBI Taxonomy" id="90262"/>
    <lineage>
        <taxon>Eukaryota</taxon>
        <taxon>Fungi</taxon>
        <taxon>Fungi incertae sedis</taxon>
        <taxon>Mucoromycota</taxon>
        <taxon>Mucoromycotina</taxon>
        <taxon>Mucoromycetes</taxon>
        <taxon>Mucorales</taxon>
        <taxon>Cunninghamellaceae</taxon>
        <taxon>Absidia</taxon>
    </lineage>
</organism>
<keyword evidence="8" id="KW-0904">Protein phosphatase</keyword>
<dbReference type="GO" id="GO:0009966">
    <property type="term" value="P:regulation of signal transduction"/>
    <property type="evidence" value="ECO:0007669"/>
    <property type="project" value="UniProtKB-ARBA"/>
</dbReference>
<dbReference type="Gene3D" id="3.90.190.10">
    <property type="entry name" value="Protein tyrosine phosphatase superfamily"/>
    <property type="match status" value="1"/>
</dbReference>
<dbReference type="InterPro" id="IPR003595">
    <property type="entry name" value="Tyr_Pase_cat"/>
</dbReference>
<dbReference type="OrthoDB" id="5632at2759"/>
<dbReference type="GO" id="GO:0043542">
    <property type="term" value="P:endothelial cell migration"/>
    <property type="evidence" value="ECO:0007669"/>
    <property type="project" value="UniProtKB-ARBA"/>
</dbReference>
<evidence type="ECO:0000256" key="9">
    <source>
        <dbReference type="ARBA" id="ARBA00023136"/>
    </source>
</evidence>
<evidence type="ECO:0000313" key="21">
    <source>
        <dbReference type="Proteomes" id="UP000193560"/>
    </source>
</evidence>
<accession>A0A1X2IKG9</accession>
<evidence type="ECO:0000256" key="12">
    <source>
        <dbReference type="ARBA" id="ARBA00023289"/>
    </source>
</evidence>
<dbReference type="InterPro" id="IPR020422">
    <property type="entry name" value="TYR_PHOSPHATASE_DUAL_dom"/>
</dbReference>
<dbReference type="AlphaFoldDB" id="A0A1X2IKG9"/>
<evidence type="ECO:0000256" key="5">
    <source>
        <dbReference type="ARBA" id="ARBA00022481"/>
    </source>
</evidence>
<dbReference type="FunFam" id="3.90.190.10:FF:000105">
    <property type="entry name" value="Protein tyrosine phosphatase type IVA 3"/>
    <property type="match status" value="1"/>
</dbReference>
<evidence type="ECO:0000256" key="4">
    <source>
        <dbReference type="ARBA" id="ARBA00022475"/>
    </source>
</evidence>
<feature type="domain" description="Tyrosine-protein phosphatase" evidence="18">
    <location>
        <begin position="16"/>
        <end position="179"/>
    </location>
</feature>
<dbReference type="GO" id="GO:0005886">
    <property type="term" value="C:plasma membrane"/>
    <property type="evidence" value="ECO:0007669"/>
    <property type="project" value="UniProtKB-SubCell"/>
</dbReference>
<keyword evidence="6" id="KW-0967">Endosome</keyword>
<evidence type="ECO:0000256" key="1">
    <source>
        <dbReference type="ARBA" id="ARBA00004236"/>
    </source>
</evidence>
<keyword evidence="7" id="KW-0378">Hydrolase</keyword>
<comment type="subunit">
    <text evidence="15">Interacts with tubulin.</text>
</comment>
<feature type="domain" description="Tyrosine specific protein phosphatases" evidence="19">
    <location>
        <begin position="87"/>
        <end position="166"/>
    </location>
</feature>
<evidence type="ECO:0000256" key="6">
    <source>
        <dbReference type="ARBA" id="ARBA00022753"/>
    </source>
</evidence>
<evidence type="ECO:0000256" key="17">
    <source>
        <dbReference type="ARBA" id="ARBA00082375"/>
    </source>
</evidence>
<evidence type="ECO:0000313" key="20">
    <source>
        <dbReference type="EMBL" id="ORZ18020.1"/>
    </source>
</evidence>
<dbReference type="PANTHER" id="PTHR23339">
    <property type="entry name" value="TYROSINE SPECIFIC PROTEIN PHOSPHATASE AND DUAL SPECIFICITY PROTEIN PHOSPHATASE"/>
    <property type="match status" value="1"/>
</dbReference>
<proteinExistence type="predicted"/>
<name>A0A1X2IKG9_9FUNG</name>
<evidence type="ECO:0000259" key="19">
    <source>
        <dbReference type="PROSITE" id="PS50056"/>
    </source>
</evidence>
<protein>
    <recommendedName>
        <fullName evidence="16">Protein tyrosine phosphatase type IVA 3</fullName>
        <ecNumber evidence="3">3.1.3.48</ecNumber>
    </recommendedName>
    <alternativeName>
        <fullName evidence="17">Protein-tyrosine phosphatase 4a3</fullName>
    </alternativeName>
</protein>
<evidence type="ECO:0000256" key="8">
    <source>
        <dbReference type="ARBA" id="ARBA00022912"/>
    </source>
</evidence>
<evidence type="ECO:0000256" key="14">
    <source>
        <dbReference type="ARBA" id="ARBA00057132"/>
    </source>
</evidence>
<comment type="catalytic activity">
    <reaction evidence="13">
        <text>O-phospho-L-tyrosyl-[protein] + H2O = L-tyrosyl-[protein] + phosphate</text>
        <dbReference type="Rhea" id="RHEA:10684"/>
        <dbReference type="Rhea" id="RHEA-COMP:10136"/>
        <dbReference type="Rhea" id="RHEA-COMP:20101"/>
        <dbReference type="ChEBI" id="CHEBI:15377"/>
        <dbReference type="ChEBI" id="CHEBI:43474"/>
        <dbReference type="ChEBI" id="CHEBI:46858"/>
        <dbReference type="ChEBI" id="CHEBI:61978"/>
        <dbReference type="EC" id="3.1.3.48"/>
    </reaction>
</comment>
<keyword evidence="5" id="KW-0488">Methylation</keyword>
<keyword evidence="9" id="KW-0472">Membrane</keyword>
<gene>
    <name evidence="20" type="ORF">BCR42DRAFT_373519</name>
</gene>
<comment type="caution">
    <text evidence="20">The sequence shown here is derived from an EMBL/GenBank/DDBJ whole genome shotgun (WGS) entry which is preliminary data.</text>
</comment>
<keyword evidence="10" id="KW-1015">Disulfide bond</keyword>
<dbReference type="STRING" id="90262.A0A1X2IKG9"/>
<dbReference type="SUPFAM" id="SSF52799">
    <property type="entry name" value="(Phosphotyrosine protein) phosphatases II"/>
    <property type="match status" value="1"/>
</dbReference>
<evidence type="ECO:0000256" key="10">
    <source>
        <dbReference type="ARBA" id="ARBA00023157"/>
    </source>
</evidence>